<name>A0ABM8X270_9BURK</name>
<organism evidence="2 3">
    <name type="scientific">Cupriavidus respiraculi</name>
    <dbReference type="NCBI Taxonomy" id="195930"/>
    <lineage>
        <taxon>Bacteria</taxon>
        <taxon>Pseudomonadati</taxon>
        <taxon>Pseudomonadota</taxon>
        <taxon>Betaproteobacteria</taxon>
        <taxon>Burkholderiales</taxon>
        <taxon>Burkholderiaceae</taxon>
        <taxon>Cupriavidus</taxon>
    </lineage>
</organism>
<dbReference type="EMBL" id="CAJZAH010000002">
    <property type="protein sequence ID" value="CAG9173983.1"/>
    <property type="molecule type" value="Genomic_DNA"/>
</dbReference>
<sequence length="177" mass="19229">MKADRPTPLLLVLSLVLGIAAMVPGCAPLPVPAGPTAAATPPAPAGEAPRIAPPTPIPTRVIEITGECSQTEDDGFREEARVHVSNNEVRSLTWRLWVPKQRGQCSFDLAEFRQSRSAPHIELKALDGSSCTLMVWQDPRRVTLAHAGCEKRCTPGIYEQAWPVMFDPASGRCARLR</sequence>
<dbReference type="RefSeq" id="WP_224041969.1">
    <property type="nucleotide sequence ID" value="NZ_CAJZAH010000002.1"/>
</dbReference>
<proteinExistence type="predicted"/>
<evidence type="ECO:0000313" key="3">
    <source>
        <dbReference type="Proteomes" id="UP000721236"/>
    </source>
</evidence>
<feature type="compositionally biased region" description="Low complexity" evidence="1">
    <location>
        <begin position="36"/>
        <end position="50"/>
    </location>
</feature>
<keyword evidence="3" id="KW-1185">Reference proteome</keyword>
<comment type="caution">
    <text evidence="2">The sequence shown here is derived from an EMBL/GenBank/DDBJ whole genome shotgun (WGS) entry which is preliminary data.</text>
</comment>
<feature type="region of interest" description="Disordered" evidence="1">
    <location>
        <begin position="36"/>
        <end position="55"/>
    </location>
</feature>
<dbReference type="Proteomes" id="UP000721236">
    <property type="component" value="Unassembled WGS sequence"/>
</dbReference>
<accession>A0ABM8X270</accession>
<gene>
    <name evidence="2" type="ORF">LMG21510_02409</name>
</gene>
<evidence type="ECO:0008006" key="4">
    <source>
        <dbReference type="Google" id="ProtNLM"/>
    </source>
</evidence>
<protein>
    <recommendedName>
        <fullName evidence="4">Lipoprotein</fullName>
    </recommendedName>
</protein>
<evidence type="ECO:0000256" key="1">
    <source>
        <dbReference type="SAM" id="MobiDB-lite"/>
    </source>
</evidence>
<reference evidence="2 3" key="1">
    <citation type="submission" date="2021-08" db="EMBL/GenBank/DDBJ databases">
        <authorList>
            <person name="Peeters C."/>
        </authorList>
    </citation>
    <scope>NUCLEOTIDE SEQUENCE [LARGE SCALE GENOMIC DNA]</scope>
    <source>
        <strain evidence="2 3">LMG 21510</strain>
    </source>
</reference>
<evidence type="ECO:0000313" key="2">
    <source>
        <dbReference type="EMBL" id="CAG9173983.1"/>
    </source>
</evidence>